<name>A0AAV4ATT1_9GAST</name>
<reference evidence="13 14" key="1">
    <citation type="journal article" date="2021" name="Elife">
        <title>Chloroplast acquisition without the gene transfer in kleptoplastic sea slugs, Plakobranchus ocellatus.</title>
        <authorList>
            <person name="Maeda T."/>
            <person name="Takahashi S."/>
            <person name="Yoshida T."/>
            <person name="Shimamura S."/>
            <person name="Takaki Y."/>
            <person name="Nagai Y."/>
            <person name="Toyoda A."/>
            <person name="Suzuki Y."/>
            <person name="Arimoto A."/>
            <person name="Ishii H."/>
            <person name="Satoh N."/>
            <person name="Nishiyama T."/>
            <person name="Hasebe M."/>
            <person name="Maruyama T."/>
            <person name="Minagawa J."/>
            <person name="Obokata J."/>
            <person name="Shigenobu S."/>
        </authorList>
    </citation>
    <scope>NUCLEOTIDE SEQUENCE [LARGE SCALE GENOMIC DNA]</scope>
</reference>
<dbReference type="EMBL" id="BLXT01004151">
    <property type="protein sequence ID" value="GFO10320.1"/>
    <property type="molecule type" value="Genomic_DNA"/>
</dbReference>
<dbReference type="PANTHER" id="PTHR21522">
    <property type="entry name" value="PROTON CHANNEL OTOP"/>
    <property type="match status" value="1"/>
</dbReference>
<dbReference type="AlphaFoldDB" id="A0AAV4ATT1"/>
<feature type="transmembrane region" description="Helical" evidence="12">
    <location>
        <begin position="229"/>
        <end position="250"/>
    </location>
</feature>
<keyword evidence="6" id="KW-0375">Hydrogen ion transport</keyword>
<evidence type="ECO:0000313" key="14">
    <source>
        <dbReference type="Proteomes" id="UP000735302"/>
    </source>
</evidence>
<evidence type="ECO:0000256" key="9">
    <source>
        <dbReference type="ARBA" id="ARBA00023136"/>
    </source>
</evidence>
<feature type="transmembrane region" description="Helical" evidence="12">
    <location>
        <begin position="413"/>
        <end position="434"/>
    </location>
</feature>
<keyword evidence="9 12" id="KW-0472">Membrane</keyword>
<evidence type="ECO:0000256" key="2">
    <source>
        <dbReference type="ARBA" id="ARBA00006513"/>
    </source>
</evidence>
<feature type="transmembrane region" description="Helical" evidence="12">
    <location>
        <begin position="516"/>
        <end position="537"/>
    </location>
</feature>
<keyword evidence="3" id="KW-0813">Transport</keyword>
<keyword evidence="10" id="KW-0407">Ion channel</keyword>
<comment type="caution">
    <text evidence="13">The sequence shown here is derived from an EMBL/GenBank/DDBJ whole genome shotgun (WGS) entry which is preliminary data.</text>
</comment>
<gene>
    <name evidence="13" type="ORF">PoB_003682500</name>
</gene>
<accession>A0AAV4ATT1</accession>
<feature type="region of interest" description="Disordered" evidence="11">
    <location>
        <begin position="369"/>
        <end position="397"/>
    </location>
</feature>
<feature type="transmembrane region" description="Helical" evidence="12">
    <location>
        <begin position="486"/>
        <end position="510"/>
    </location>
</feature>
<evidence type="ECO:0000256" key="8">
    <source>
        <dbReference type="ARBA" id="ARBA00023065"/>
    </source>
</evidence>
<feature type="transmembrane region" description="Helical" evidence="12">
    <location>
        <begin position="558"/>
        <end position="575"/>
    </location>
</feature>
<keyword evidence="14" id="KW-1185">Reference proteome</keyword>
<keyword evidence="4" id="KW-1003">Cell membrane</keyword>
<sequence>MSGRRQEASLTSYDVFTNDQSQADTPRNSLMMILSGLYGLLLVVLGLVLPIAEIFTDPNKPYSFELFYIYLYGVSMVFLLYVYTYLLRKEKVSILSVKRSISRKISRSLSFRSNTNQAGAQGSKKRSASDNAGKEGAQPPRTLPSSGSVTLLRERSTKPLLRQNSGLSTMSGRGRRKKIAYDAEASHHTGSFYLRIGVIGFGIGSMIHSSLTFGYYFEINQSEKKCSDILQAIKPFTHLLFTFVQMYFVFMNSKMCVHKYKSLARFGLMHMSGTNICVWLRSIVVETLHVIKVERRKTYFDKLVKSERDAKITGSLPELNCKPDALMGQIVEKSSVYLYPCTIEYSLVCACVLYVMWSNVGGGTAPTKTRPILESNSDISVDETEEDENDQSDEEDFRRSNRMSVDCAGSSQGLFLGILLFVIAVVCLVCFYVLIGTEKHLTTGTLLGHISEDFYYLVALIATLVAAVQMRSMHYSTRMQAGIEEILTLISLSGLVLFGMFSIVASVFYLHTLNGVMTILTNLCMILQAGAQATFTLTALRASAADGAQVRQKPGRQFVTFLLVSNFALWVINTFETQRLEHNPLQVEFYGPTAWSIFTHISVPLGIYFRFHSTVSLSNVWKKAWKRKHMTRI</sequence>
<evidence type="ECO:0000256" key="1">
    <source>
        <dbReference type="ARBA" id="ARBA00004651"/>
    </source>
</evidence>
<dbReference type="InterPro" id="IPR004878">
    <property type="entry name" value="Otopetrin"/>
</dbReference>
<evidence type="ECO:0000256" key="10">
    <source>
        <dbReference type="ARBA" id="ARBA00023303"/>
    </source>
</evidence>
<proteinExistence type="inferred from homology"/>
<evidence type="ECO:0000256" key="3">
    <source>
        <dbReference type="ARBA" id="ARBA00022448"/>
    </source>
</evidence>
<feature type="transmembrane region" description="Helical" evidence="12">
    <location>
        <begin position="192"/>
        <end position="217"/>
    </location>
</feature>
<evidence type="ECO:0000256" key="5">
    <source>
        <dbReference type="ARBA" id="ARBA00022692"/>
    </source>
</evidence>
<dbReference type="GO" id="GO:0005886">
    <property type="term" value="C:plasma membrane"/>
    <property type="evidence" value="ECO:0007669"/>
    <property type="project" value="UniProtKB-SubCell"/>
</dbReference>
<feature type="region of interest" description="Disordered" evidence="11">
    <location>
        <begin position="112"/>
        <end position="148"/>
    </location>
</feature>
<dbReference type="Proteomes" id="UP000735302">
    <property type="component" value="Unassembled WGS sequence"/>
</dbReference>
<keyword evidence="7 12" id="KW-1133">Transmembrane helix</keyword>
<comment type="similarity">
    <text evidence="2">Belongs to the otopetrin family.</text>
</comment>
<keyword evidence="5 12" id="KW-0812">Transmembrane</keyword>
<comment type="subcellular location">
    <subcellularLocation>
        <location evidence="1">Cell membrane</location>
        <topology evidence="1">Multi-pass membrane protein</topology>
    </subcellularLocation>
</comment>
<dbReference type="PANTHER" id="PTHR21522:SF32">
    <property type="entry name" value="OTOPETRIN-2"/>
    <property type="match status" value="1"/>
</dbReference>
<evidence type="ECO:0000256" key="6">
    <source>
        <dbReference type="ARBA" id="ARBA00022781"/>
    </source>
</evidence>
<evidence type="ECO:0000256" key="7">
    <source>
        <dbReference type="ARBA" id="ARBA00022989"/>
    </source>
</evidence>
<feature type="compositionally biased region" description="Acidic residues" evidence="11">
    <location>
        <begin position="380"/>
        <end position="395"/>
    </location>
</feature>
<evidence type="ECO:0000256" key="12">
    <source>
        <dbReference type="SAM" id="Phobius"/>
    </source>
</evidence>
<dbReference type="GO" id="GO:0015252">
    <property type="term" value="F:proton channel activity"/>
    <property type="evidence" value="ECO:0007669"/>
    <property type="project" value="InterPro"/>
</dbReference>
<evidence type="ECO:0000256" key="11">
    <source>
        <dbReference type="SAM" id="MobiDB-lite"/>
    </source>
</evidence>
<evidence type="ECO:0000256" key="4">
    <source>
        <dbReference type="ARBA" id="ARBA00022475"/>
    </source>
</evidence>
<feature type="transmembrane region" description="Helical" evidence="12">
    <location>
        <begin position="30"/>
        <end position="55"/>
    </location>
</feature>
<feature type="transmembrane region" description="Helical" evidence="12">
    <location>
        <begin position="454"/>
        <end position="474"/>
    </location>
</feature>
<evidence type="ECO:0000313" key="13">
    <source>
        <dbReference type="EMBL" id="GFO10320.1"/>
    </source>
</evidence>
<organism evidence="13 14">
    <name type="scientific">Plakobranchus ocellatus</name>
    <dbReference type="NCBI Taxonomy" id="259542"/>
    <lineage>
        <taxon>Eukaryota</taxon>
        <taxon>Metazoa</taxon>
        <taxon>Spiralia</taxon>
        <taxon>Lophotrochozoa</taxon>
        <taxon>Mollusca</taxon>
        <taxon>Gastropoda</taxon>
        <taxon>Heterobranchia</taxon>
        <taxon>Euthyneura</taxon>
        <taxon>Panpulmonata</taxon>
        <taxon>Sacoglossa</taxon>
        <taxon>Placobranchoidea</taxon>
        <taxon>Plakobranchidae</taxon>
        <taxon>Plakobranchus</taxon>
    </lineage>
</organism>
<feature type="transmembrane region" description="Helical" evidence="12">
    <location>
        <begin position="67"/>
        <end position="86"/>
    </location>
</feature>
<keyword evidence="8" id="KW-0406">Ion transport</keyword>
<dbReference type="Pfam" id="PF03189">
    <property type="entry name" value="Otopetrin"/>
    <property type="match status" value="2"/>
</dbReference>
<protein>
    <submittedName>
        <fullName evidence="13">Otopetrin-2</fullName>
    </submittedName>
</protein>
<feature type="transmembrane region" description="Helical" evidence="12">
    <location>
        <begin position="595"/>
        <end position="621"/>
    </location>
</feature>